<name>A0A399IUI6_9CLOT</name>
<gene>
    <name evidence="1" type="ORF">D2A34_05240</name>
</gene>
<dbReference type="AlphaFoldDB" id="A0A399IUI6"/>
<evidence type="ECO:0000313" key="2">
    <source>
        <dbReference type="Proteomes" id="UP000265930"/>
    </source>
</evidence>
<evidence type="ECO:0000313" key="1">
    <source>
        <dbReference type="EMBL" id="RII36788.1"/>
    </source>
</evidence>
<organism evidence="1 2">
    <name type="scientific">Clostridium chromiireducens</name>
    <dbReference type="NCBI Taxonomy" id="225345"/>
    <lineage>
        <taxon>Bacteria</taxon>
        <taxon>Bacillati</taxon>
        <taxon>Bacillota</taxon>
        <taxon>Clostridia</taxon>
        <taxon>Eubacteriales</taxon>
        <taxon>Clostridiaceae</taxon>
        <taxon>Clostridium</taxon>
    </lineage>
</organism>
<proteinExistence type="predicted"/>
<reference evidence="1 2" key="1">
    <citation type="submission" date="2018-08" db="EMBL/GenBank/DDBJ databases">
        <title>Genome of Clostridium chromiireducens C1, DSM12136.</title>
        <authorList>
            <person name="Xing M."/>
            <person name="Wei Y."/>
            <person name="Ang E.L."/>
            <person name="Zhao H."/>
            <person name="Zhang Y."/>
        </authorList>
    </citation>
    <scope>NUCLEOTIDE SEQUENCE [LARGE SCALE GENOMIC DNA]</scope>
    <source>
        <strain evidence="1 2">C1</strain>
    </source>
</reference>
<accession>A0A399IUI6</accession>
<dbReference type="EMBL" id="QXDJ01000001">
    <property type="protein sequence ID" value="RII36788.1"/>
    <property type="molecule type" value="Genomic_DNA"/>
</dbReference>
<dbReference type="RefSeq" id="WP_119365937.1">
    <property type="nucleotide sequence ID" value="NZ_QXDJ01000001.1"/>
</dbReference>
<protein>
    <submittedName>
        <fullName evidence="1">Uncharacterized protein</fullName>
    </submittedName>
</protein>
<sequence>MYKELNNVWSNLNPSGDEKVKDTLFTISKQMENLYDILIDSTFDDEEKIFVLKKRFCEDMDYYFNDEYFCECYTRRWESESSYYHSNFYFEDKDEE</sequence>
<dbReference type="Proteomes" id="UP000265930">
    <property type="component" value="Unassembled WGS sequence"/>
</dbReference>
<comment type="caution">
    <text evidence="1">The sequence shown here is derived from an EMBL/GenBank/DDBJ whole genome shotgun (WGS) entry which is preliminary data.</text>
</comment>